<accession>A0AAD9GM38</accession>
<organism evidence="1 2">
    <name type="scientific">Phytophthora citrophthora</name>
    <dbReference type="NCBI Taxonomy" id="4793"/>
    <lineage>
        <taxon>Eukaryota</taxon>
        <taxon>Sar</taxon>
        <taxon>Stramenopiles</taxon>
        <taxon>Oomycota</taxon>
        <taxon>Peronosporomycetes</taxon>
        <taxon>Peronosporales</taxon>
        <taxon>Peronosporaceae</taxon>
        <taxon>Phytophthora</taxon>
    </lineage>
</organism>
<gene>
    <name evidence="1" type="ORF">P3T76_007656</name>
</gene>
<dbReference type="Proteomes" id="UP001259832">
    <property type="component" value="Unassembled WGS sequence"/>
</dbReference>
<keyword evidence="2" id="KW-1185">Reference proteome</keyword>
<name>A0AAD9GM38_9STRA</name>
<dbReference type="EMBL" id="JASMQC010000013">
    <property type="protein sequence ID" value="KAK1940950.1"/>
    <property type="molecule type" value="Genomic_DNA"/>
</dbReference>
<reference evidence="1" key="1">
    <citation type="submission" date="2023-08" db="EMBL/GenBank/DDBJ databases">
        <title>Reference Genome Resource for the Citrus Pathogen Phytophthora citrophthora.</title>
        <authorList>
            <person name="Moller H."/>
            <person name="Coetzee B."/>
            <person name="Rose L.J."/>
            <person name="Van Niekerk J.M."/>
        </authorList>
    </citation>
    <scope>NUCLEOTIDE SEQUENCE</scope>
    <source>
        <strain evidence="1">STE-U-9442</strain>
    </source>
</reference>
<evidence type="ECO:0000313" key="1">
    <source>
        <dbReference type="EMBL" id="KAK1940950.1"/>
    </source>
</evidence>
<sequence>MKSAVHSKSQDLHAKRSPFHTIGVFETLCRREYRCYYEQYFLLDETRGSVLAAHKEQLLLAYQTAGVDPRTGSTALSTALAANFLKKRNNIAGGMSIVEAKLKNFWHEKNSSRLDTRSHKLQKNPNCRAVVTI</sequence>
<proteinExistence type="predicted"/>
<evidence type="ECO:0000313" key="2">
    <source>
        <dbReference type="Proteomes" id="UP001259832"/>
    </source>
</evidence>
<dbReference type="AlphaFoldDB" id="A0AAD9GM38"/>
<comment type="caution">
    <text evidence="1">The sequence shown here is derived from an EMBL/GenBank/DDBJ whole genome shotgun (WGS) entry which is preliminary data.</text>
</comment>
<protein>
    <submittedName>
        <fullName evidence="1">Uncharacterized protein</fullName>
    </submittedName>
</protein>